<dbReference type="EMBL" id="JBIUZV010000004">
    <property type="protein sequence ID" value="MFJ3045851.1"/>
    <property type="molecule type" value="Genomic_DNA"/>
</dbReference>
<dbReference type="SUPFAM" id="SSF109604">
    <property type="entry name" value="HD-domain/PDEase-like"/>
    <property type="match status" value="1"/>
</dbReference>
<evidence type="ECO:0000313" key="2">
    <source>
        <dbReference type="EMBL" id="MFJ3045851.1"/>
    </source>
</evidence>
<keyword evidence="3" id="KW-1185">Reference proteome</keyword>
<evidence type="ECO:0000259" key="1">
    <source>
        <dbReference type="PROSITE" id="PS51832"/>
    </source>
</evidence>
<comment type="caution">
    <text evidence="2">The sequence shown here is derived from an EMBL/GenBank/DDBJ whole genome shotgun (WGS) entry which is preliminary data.</text>
</comment>
<organism evidence="2 3">
    <name type="scientific">Herbaspirillum chlorophenolicum</name>
    <dbReference type="NCBI Taxonomy" id="211589"/>
    <lineage>
        <taxon>Bacteria</taxon>
        <taxon>Pseudomonadati</taxon>
        <taxon>Pseudomonadota</taxon>
        <taxon>Betaproteobacteria</taxon>
        <taxon>Burkholderiales</taxon>
        <taxon>Oxalobacteraceae</taxon>
        <taxon>Herbaspirillum</taxon>
    </lineage>
</organism>
<dbReference type="RefSeq" id="WP_050469634.1">
    <property type="nucleotide sequence ID" value="NZ_JBIUZV010000004.1"/>
</dbReference>
<dbReference type="PROSITE" id="PS51832">
    <property type="entry name" value="HD_GYP"/>
    <property type="match status" value="1"/>
</dbReference>
<proteinExistence type="predicted"/>
<feature type="domain" description="HD-GYP" evidence="1">
    <location>
        <begin position="8"/>
        <end position="203"/>
    </location>
</feature>
<dbReference type="Gene3D" id="1.10.3210.10">
    <property type="entry name" value="Hypothetical protein af1432"/>
    <property type="match status" value="1"/>
</dbReference>
<dbReference type="Pfam" id="PF13487">
    <property type="entry name" value="HD_5"/>
    <property type="match status" value="1"/>
</dbReference>
<dbReference type="InterPro" id="IPR003607">
    <property type="entry name" value="HD/PDEase_dom"/>
</dbReference>
<dbReference type="EC" id="3.1.4.-" evidence="2"/>
<dbReference type="Proteomes" id="UP001617427">
    <property type="component" value="Unassembled WGS sequence"/>
</dbReference>
<evidence type="ECO:0000313" key="3">
    <source>
        <dbReference type="Proteomes" id="UP001617427"/>
    </source>
</evidence>
<name>A0ABW8EWM4_9BURK</name>
<dbReference type="PANTHER" id="PTHR43155">
    <property type="entry name" value="CYCLIC DI-GMP PHOSPHODIESTERASE PA4108-RELATED"/>
    <property type="match status" value="1"/>
</dbReference>
<dbReference type="CDD" id="cd00077">
    <property type="entry name" value="HDc"/>
    <property type="match status" value="1"/>
</dbReference>
<dbReference type="SMART" id="SM00471">
    <property type="entry name" value="HDc"/>
    <property type="match status" value="1"/>
</dbReference>
<gene>
    <name evidence="2" type="ORF">ACIPEN_08480</name>
</gene>
<sequence>MPDSNSHQHQIYQEIVDALIAVHRLTDGYTPGHEDRTATLCVKIAEHLGLPRERIDILHMAAQVHDIGKAKIPLALLNKPGRITDEEYTLLKTHVQIGYDILKKIGFPFNLAEIVWCHHEYLDGSGYPRGVMAESIPLESRILTVSDIVESISADRPYRKSLGMEVALDEIRRQSGTRLDPLVVEACLHVVAEGGVESSGATA</sequence>
<dbReference type="GO" id="GO:0016787">
    <property type="term" value="F:hydrolase activity"/>
    <property type="evidence" value="ECO:0007669"/>
    <property type="project" value="UniProtKB-KW"/>
</dbReference>
<protein>
    <submittedName>
        <fullName evidence="2">HD-GYP domain-containing protein</fullName>
        <ecNumber evidence="2">3.1.4.-</ecNumber>
    </submittedName>
</protein>
<keyword evidence="2" id="KW-0378">Hydrolase</keyword>
<accession>A0ABW8EWM4</accession>
<dbReference type="InterPro" id="IPR037522">
    <property type="entry name" value="HD_GYP_dom"/>
</dbReference>
<reference evidence="2 3" key="1">
    <citation type="submission" date="2024-10" db="EMBL/GenBank/DDBJ databases">
        <title>The Natural Products Discovery Center: Release of the First 8490 Sequenced Strains for Exploring Actinobacteria Biosynthetic Diversity.</title>
        <authorList>
            <person name="Kalkreuter E."/>
            <person name="Kautsar S.A."/>
            <person name="Yang D."/>
            <person name="Bader C.D."/>
            <person name="Teijaro C.N."/>
            <person name="Fluegel L."/>
            <person name="Davis C.M."/>
            <person name="Simpson J.R."/>
            <person name="Lauterbach L."/>
            <person name="Steele A.D."/>
            <person name="Gui C."/>
            <person name="Meng S."/>
            <person name="Li G."/>
            <person name="Viehrig K."/>
            <person name="Ye F."/>
            <person name="Su P."/>
            <person name="Kiefer A.F."/>
            <person name="Nichols A."/>
            <person name="Cepeda A.J."/>
            <person name="Yan W."/>
            <person name="Fan B."/>
            <person name="Jiang Y."/>
            <person name="Adhikari A."/>
            <person name="Zheng C.-J."/>
            <person name="Schuster L."/>
            <person name="Cowan T.M."/>
            <person name="Smanski M.J."/>
            <person name="Chevrette M.G."/>
            <person name="De Carvalho L.P.S."/>
            <person name="Shen B."/>
        </authorList>
    </citation>
    <scope>NUCLEOTIDE SEQUENCE [LARGE SCALE GENOMIC DNA]</scope>
    <source>
        <strain evidence="2 3">NPDC087045</strain>
    </source>
</reference>